<evidence type="ECO:0000256" key="9">
    <source>
        <dbReference type="ARBA" id="ARBA00023239"/>
    </source>
</evidence>
<gene>
    <name evidence="12" type="ORF">COT51_01650</name>
</gene>
<dbReference type="GO" id="GO:0000015">
    <property type="term" value="C:phosphopyruvate hydratase complex"/>
    <property type="evidence" value="ECO:0007669"/>
    <property type="project" value="InterPro"/>
</dbReference>
<name>A0A2H0XBX1_UNCKA</name>
<dbReference type="Gene3D" id="3.30.390.10">
    <property type="entry name" value="Enolase-like, N-terminal domain"/>
    <property type="match status" value="1"/>
</dbReference>
<feature type="domain" description="Enolase N-terminal" evidence="11">
    <location>
        <begin position="3"/>
        <end position="122"/>
    </location>
</feature>
<protein>
    <recommendedName>
        <fullName evidence="5">Enolase</fullName>
        <ecNumber evidence="4">4.2.1.11</ecNumber>
    </recommendedName>
</protein>
<dbReference type="Proteomes" id="UP000231098">
    <property type="component" value="Unassembled WGS sequence"/>
</dbReference>
<dbReference type="GO" id="GO:0000287">
    <property type="term" value="F:magnesium ion binding"/>
    <property type="evidence" value="ECO:0007669"/>
    <property type="project" value="InterPro"/>
</dbReference>
<comment type="pathway">
    <text evidence="2">Carbohydrate degradation; glycolysis; pyruvate from D-glyceraldehyde 3-phosphate: step 4/5.</text>
</comment>
<comment type="similarity">
    <text evidence="3">Belongs to the enolase family.</text>
</comment>
<keyword evidence="7" id="KW-0460">Magnesium</keyword>
<dbReference type="SMART" id="SM01193">
    <property type="entry name" value="Enolase_N"/>
    <property type="match status" value="1"/>
</dbReference>
<evidence type="ECO:0000313" key="13">
    <source>
        <dbReference type="Proteomes" id="UP000231098"/>
    </source>
</evidence>
<sequence length="373" mass="41600">MKIKNIYARKIVNSAGSYTLETTLKLDGGFVGVASIPAGISYGSSEAVIVKAEDAVLNINEILAKDLIGFEVAELKDLDRELLFIDGTPDKAKFGANAILSVSIACLRALAQSHQLPLYRYIDTLFNKEITNQNFKMPKMMVLMFEGGKHGSGRLKMQEFMQIFDTVDEAVNSSKRLEVYLEENGQSINVGKEGAFCPDLTDKQALDVLVKISKNPIALDVAFTHKETKSESLESLVEKYPIQTVEDPYGEEEWREWVEFTKKYSDRVTVIADDLSVTNVKRLARIVKEKSATGVIVKPNQIGTVSETLDFAREAKRNNMKIVVSHRGIETNDDFIADLAVGIQADYTKFGAVRRGERVAKYNRLLEIQSQIS</sequence>
<dbReference type="PANTHER" id="PTHR11902">
    <property type="entry name" value="ENOLASE"/>
    <property type="match status" value="1"/>
</dbReference>
<dbReference type="GO" id="GO:0006096">
    <property type="term" value="P:glycolytic process"/>
    <property type="evidence" value="ECO:0007669"/>
    <property type="project" value="UniProtKB-UniPathway"/>
</dbReference>
<comment type="caution">
    <text evidence="12">The sequence shown here is derived from an EMBL/GenBank/DDBJ whole genome shotgun (WGS) entry which is preliminary data.</text>
</comment>
<dbReference type="InterPro" id="IPR020811">
    <property type="entry name" value="Enolase_N"/>
</dbReference>
<dbReference type="PRINTS" id="PR00148">
    <property type="entry name" value="ENOLASE"/>
</dbReference>
<dbReference type="InterPro" id="IPR036849">
    <property type="entry name" value="Enolase-like_C_sf"/>
</dbReference>
<evidence type="ECO:0000256" key="8">
    <source>
        <dbReference type="ARBA" id="ARBA00023152"/>
    </source>
</evidence>
<evidence type="ECO:0000256" key="5">
    <source>
        <dbReference type="ARBA" id="ARBA00017068"/>
    </source>
</evidence>
<dbReference type="UniPathway" id="UPA00109">
    <property type="reaction ID" value="UER00187"/>
</dbReference>
<dbReference type="SUPFAM" id="SSF54826">
    <property type="entry name" value="Enolase N-terminal domain-like"/>
    <property type="match status" value="1"/>
</dbReference>
<dbReference type="AlphaFoldDB" id="A0A2H0XBX1"/>
<feature type="domain" description="Enolase C-terminal TIM barrel" evidence="10">
    <location>
        <begin position="137"/>
        <end position="373"/>
    </location>
</feature>
<evidence type="ECO:0000313" key="12">
    <source>
        <dbReference type="EMBL" id="PIS21598.1"/>
    </source>
</evidence>
<dbReference type="EC" id="4.2.1.11" evidence="4"/>
<evidence type="ECO:0000256" key="6">
    <source>
        <dbReference type="ARBA" id="ARBA00022525"/>
    </source>
</evidence>
<dbReference type="InterPro" id="IPR020810">
    <property type="entry name" value="Enolase_C"/>
</dbReference>
<keyword evidence="6" id="KW-0964">Secreted</keyword>
<evidence type="ECO:0000256" key="1">
    <source>
        <dbReference type="ARBA" id="ARBA00001946"/>
    </source>
</evidence>
<dbReference type="Pfam" id="PF00113">
    <property type="entry name" value="Enolase_C"/>
    <property type="match status" value="2"/>
</dbReference>
<organism evidence="12 13">
    <name type="scientific">candidate division WWE3 bacterium CG08_land_8_20_14_0_20_41_15</name>
    <dbReference type="NCBI Taxonomy" id="1975086"/>
    <lineage>
        <taxon>Bacteria</taxon>
        <taxon>Katanobacteria</taxon>
    </lineage>
</organism>
<dbReference type="SUPFAM" id="SSF51604">
    <property type="entry name" value="Enolase C-terminal domain-like"/>
    <property type="match status" value="1"/>
</dbReference>
<dbReference type="InterPro" id="IPR000941">
    <property type="entry name" value="Enolase"/>
</dbReference>
<dbReference type="GO" id="GO:0004634">
    <property type="term" value="F:phosphopyruvate hydratase activity"/>
    <property type="evidence" value="ECO:0007669"/>
    <property type="project" value="UniProtKB-EC"/>
</dbReference>
<keyword evidence="9" id="KW-0456">Lyase</keyword>
<dbReference type="SMART" id="SM01192">
    <property type="entry name" value="Enolase_C"/>
    <property type="match status" value="1"/>
</dbReference>
<dbReference type="InterPro" id="IPR029017">
    <property type="entry name" value="Enolase-like_N"/>
</dbReference>
<dbReference type="PANTHER" id="PTHR11902:SF1">
    <property type="entry name" value="ENOLASE"/>
    <property type="match status" value="1"/>
</dbReference>
<evidence type="ECO:0000259" key="11">
    <source>
        <dbReference type="SMART" id="SM01193"/>
    </source>
</evidence>
<accession>A0A2H0XBX1</accession>
<proteinExistence type="inferred from homology"/>
<dbReference type="Pfam" id="PF03952">
    <property type="entry name" value="Enolase_N"/>
    <property type="match status" value="1"/>
</dbReference>
<evidence type="ECO:0000256" key="2">
    <source>
        <dbReference type="ARBA" id="ARBA00005031"/>
    </source>
</evidence>
<dbReference type="InterPro" id="IPR020809">
    <property type="entry name" value="Enolase_CS"/>
</dbReference>
<comment type="cofactor">
    <cofactor evidence="1">
        <name>Mg(2+)</name>
        <dbReference type="ChEBI" id="CHEBI:18420"/>
    </cofactor>
</comment>
<evidence type="ECO:0000259" key="10">
    <source>
        <dbReference type="SMART" id="SM01192"/>
    </source>
</evidence>
<keyword evidence="8" id="KW-0324">Glycolysis</keyword>
<evidence type="ECO:0000256" key="3">
    <source>
        <dbReference type="ARBA" id="ARBA00009604"/>
    </source>
</evidence>
<reference evidence="13" key="1">
    <citation type="submission" date="2017-09" db="EMBL/GenBank/DDBJ databases">
        <title>Depth-based differentiation of microbial function through sediment-hosted aquifers and enrichment of novel symbionts in the deep terrestrial subsurface.</title>
        <authorList>
            <person name="Probst A.J."/>
            <person name="Ladd B."/>
            <person name="Jarett J.K."/>
            <person name="Geller-Mcgrath D.E."/>
            <person name="Sieber C.M.K."/>
            <person name="Emerson J.B."/>
            <person name="Anantharaman K."/>
            <person name="Thomas B.C."/>
            <person name="Malmstrom R."/>
            <person name="Stieglmeier M."/>
            <person name="Klingl A."/>
            <person name="Woyke T."/>
            <person name="Ryan C.M."/>
            <person name="Banfield J.F."/>
        </authorList>
    </citation>
    <scope>NUCLEOTIDE SEQUENCE [LARGE SCALE GENOMIC DNA]</scope>
</reference>
<evidence type="ECO:0000256" key="7">
    <source>
        <dbReference type="ARBA" id="ARBA00022842"/>
    </source>
</evidence>
<dbReference type="Gene3D" id="3.20.20.120">
    <property type="entry name" value="Enolase-like C-terminal domain"/>
    <property type="match status" value="2"/>
</dbReference>
<dbReference type="PROSITE" id="PS00164">
    <property type="entry name" value="ENOLASE"/>
    <property type="match status" value="1"/>
</dbReference>
<evidence type="ECO:0000256" key="4">
    <source>
        <dbReference type="ARBA" id="ARBA00012058"/>
    </source>
</evidence>
<dbReference type="EMBL" id="PEYV01000029">
    <property type="protein sequence ID" value="PIS21598.1"/>
    <property type="molecule type" value="Genomic_DNA"/>
</dbReference>